<proteinExistence type="predicted"/>
<organism evidence="2 3">
    <name type="scientific">Neocallimastix californiae</name>
    <dbReference type="NCBI Taxonomy" id="1754190"/>
    <lineage>
        <taxon>Eukaryota</taxon>
        <taxon>Fungi</taxon>
        <taxon>Fungi incertae sedis</taxon>
        <taxon>Chytridiomycota</taxon>
        <taxon>Chytridiomycota incertae sedis</taxon>
        <taxon>Neocallimastigomycetes</taxon>
        <taxon>Neocallimastigales</taxon>
        <taxon>Neocallimastigaceae</taxon>
        <taxon>Neocallimastix</taxon>
    </lineage>
</organism>
<evidence type="ECO:0000313" key="3">
    <source>
        <dbReference type="Proteomes" id="UP000193920"/>
    </source>
</evidence>
<comment type="caution">
    <text evidence="2">The sequence shown here is derived from an EMBL/GenBank/DDBJ whole genome shotgun (WGS) entry which is preliminary data.</text>
</comment>
<gene>
    <name evidence="2" type="ORF">LY90DRAFT_632147</name>
</gene>
<dbReference type="Proteomes" id="UP000193920">
    <property type="component" value="Unassembled WGS sequence"/>
</dbReference>
<evidence type="ECO:0000313" key="2">
    <source>
        <dbReference type="EMBL" id="ORY22154.1"/>
    </source>
</evidence>
<protein>
    <submittedName>
        <fullName evidence="2">Uncharacterized protein</fullName>
    </submittedName>
</protein>
<keyword evidence="3" id="KW-1185">Reference proteome</keyword>
<reference evidence="2 3" key="1">
    <citation type="submission" date="2016-08" db="EMBL/GenBank/DDBJ databases">
        <title>A Parts List for Fungal Cellulosomes Revealed by Comparative Genomics.</title>
        <authorList>
            <consortium name="DOE Joint Genome Institute"/>
            <person name="Haitjema C.H."/>
            <person name="Gilmore S.P."/>
            <person name="Henske J.K."/>
            <person name="Solomon K.V."/>
            <person name="De Groot R."/>
            <person name="Kuo A."/>
            <person name="Mondo S.J."/>
            <person name="Salamov A.A."/>
            <person name="Labutti K."/>
            <person name="Zhao Z."/>
            <person name="Chiniquy J."/>
            <person name="Barry K."/>
            <person name="Brewer H.M."/>
            <person name="Purvine S.O."/>
            <person name="Wright A.T."/>
            <person name="Boxma B."/>
            <person name="Van Alen T."/>
            <person name="Hackstein J.H."/>
            <person name="Baker S.E."/>
            <person name="Grigoriev I.V."/>
            <person name="O'Malley M.A."/>
        </authorList>
    </citation>
    <scope>NUCLEOTIDE SEQUENCE [LARGE SCALE GENOMIC DNA]</scope>
    <source>
        <strain evidence="2 3">G1</strain>
    </source>
</reference>
<sequence>NKFTFVFLLAVLFCFIANVNANDDNNDINKKECECLNNSDDEGVMEAIFGVNKEKRMIHEKKSLVDETAVNVNANGSDNDGSDSGADSDGCYTNFNGATTTVFVTSTTSTRTITATSEKVVSDLPTVTATLTSTITSYRPTNDITNDSTHASNIKLLSFLIF</sequence>
<name>A0A1Y2AI60_9FUNG</name>
<dbReference type="EMBL" id="MCOG01000252">
    <property type="protein sequence ID" value="ORY22154.1"/>
    <property type="molecule type" value="Genomic_DNA"/>
</dbReference>
<feature type="non-terminal residue" evidence="2">
    <location>
        <position position="1"/>
    </location>
</feature>
<dbReference type="AlphaFoldDB" id="A0A1Y2AI60"/>
<dbReference type="OrthoDB" id="2159213at2759"/>
<feature type="chain" id="PRO_5012847381" evidence="1">
    <location>
        <begin position="22"/>
        <end position="162"/>
    </location>
</feature>
<accession>A0A1Y2AI60</accession>
<feature type="signal peptide" evidence="1">
    <location>
        <begin position="1"/>
        <end position="21"/>
    </location>
</feature>
<evidence type="ECO:0000256" key="1">
    <source>
        <dbReference type="SAM" id="SignalP"/>
    </source>
</evidence>
<keyword evidence="1" id="KW-0732">Signal</keyword>